<dbReference type="Pfam" id="PF08486">
    <property type="entry name" value="SpoIID"/>
    <property type="match status" value="1"/>
</dbReference>
<dbReference type="NCBIfam" id="TIGR02870">
    <property type="entry name" value="spore_II_D"/>
    <property type="match status" value="1"/>
</dbReference>
<feature type="region of interest" description="Disordered" evidence="1">
    <location>
        <begin position="13"/>
        <end position="52"/>
    </location>
</feature>
<reference evidence="5" key="1">
    <citation type="journal article" date="2019" name="Int. J. Syst. Evol. Microbiol.">
        <title>The Global Catalogue of Microorganisms (GCM) 10K type strain sequencing project: providing services to taxonomists for standard genome sequencing and annotation.</title>
        <authorList>
            <consortium name="The Broad Institute Genomics Platform"/>
            <consortium name="The Broad Institute Genome Sequencing Center for Infectious Disease"/>
            <person name="Wu L."/>
            <person name="Ma J."/>
        </authorList>
    </citation>
    <scope>NUCLEOTIDE SEQUENCE [LARGE SCALE GENOMIC DNA]</scope>
    <source>
        <strain evidence="5">KCTC 13193</strain>
    </source>
</reference>
<evidence type="ECO:0000259" key="3">
    <source>
        <dbReference type="Pfam" id="PF08486"/>
    </source>
</evidence>
<evidence type="ECO:0000256" key="2">
    <source>
        <dbReference type="SAM" id="Phobius"/>
    </source>
</evidence>
<keyword evidence="2" id="KW-1133">Transmembrane helix</keyword>
<dbReference type="InterPro" id="IPR013486">
    <property type="entry name" value="SpoIID/LytB"/>
</dbReference>
<keyword evidence="2" id="KW-0472">Membrane</keyword>
<dbReference type="PANTHER" id="PTHR30032">
    <property type="entry name" value="N-ACETYLMURAMOYL-L-ALANINE AMIDASE-RELATED"/>
    <property type="match status" value="1"/>
</dbReference>
<dbReference type="EMBL" id="JBHRRZ010000017">
    <property type="protein sequence ID" value="MFC2948886.1"/>
    <property type="molecule type" value="Genomic_DNA"/>
</dbReference>
<dbReference type="NCBIfam" id="TIGR02669">
    <property type="entry name" value="SpoIID_LytB"/>
    <property type="match status" value="1"/>
</dbReference>
<sequence length="401" mass="44748">MYKRNYRYKAIPKSRKKKTAKLLTEMQKKKKQQTGKQFAMPPNSSKPVLGGKKPRNLYGQRSRLSLWKLPAAGLLGVLMFIILALPAMIVIPFGDDEDAATEVQEKPTEEAAPAEMEEGSSFAVEVMRHASETVEDVPLESYVAGVVASEMSADFEVEALKAQALAARTYIVNHVLYKNDPNEFDVTDTVQHQVYKSENDLRKQWGSDYPEKMGKIREAVAATEGQILTYEDAPITPAFFSTSNGYTENSEDYWESELPYLRSVESPWDKDSPKFLDQQIFTVQEVETALGVDLPAQASQGMKVSRTESGRVAELQLGDQALSGREVREKLSLRSSDFTIEQKNDHLIFTTEGYGHGIGMSQYGANGMAKEGKSYKDIIAHYYQGVEINTVDDTAPTLVAR</sequence>
<name>A0ABV7A715_9BACI</name>
<evidence type="ECO:0000313" key="5">
    <source>
        <dbReference type="Proteomes" id="UP001595387"/>
    </source>
</evidence>
<dbReference type="Proteomes" id="UP001595387">
    <property type="component" value="Unassembled WGS sequence"/>
</dbReference>
<comment type="caution">
    <text evidence="4">The sequence shown here is derived from an EMBL/GenBank/DDBJ whole genome shotgun (WGS) entry which is preliminary data.</text>
</comment>
<evidence type="ECO:0000313" key="4">
    <source>
        <dbReference type="EMBL" id="MFC2948886.1"/>
    </source>
</evidence>
<protein>
    <submittedName>
        <fullName evidence="4">Stage II sporulation protein D</fullName>
    </submittedName>
</protein>
<feature type="domain" description="Sporulation stage II protein D amidase enhancer LytB N-terminal" evidence="3">
    <location>
        <begin position="130"/>
        <end position="230"/>
    </location>
</feature>
<dbReference type="RefSeq" id="WP_390306379.1">
    <property type="nucleotide sequence ID" value="NZ_JBHRRZ010000017.1"/>
</dbReference>
<keyword evidence="5" id="KW-1185">Reference proteome</keyword>
<feature type="transmembrane region" description="Helical" evidence="2">
    <location>
        <begin position="71"/>
        <end position="94"/>
    </location>
</feature>
<dbReference type="InterPro" id="IPR051922">
    <property type="entry name" value="Bact_Sporulation_Assoc"/>
</dbReference>
<proteinExistence type="predicted"/>
<dbReference type="InterPro" id="IPR013693">
    <property type="entry name" value="SpoIID/LytB_N"/>
</dbReference>
<keyword evidence="2" id="KW-0812">Transmembrane</keyword>
<dbReference type="PANTHER" id="PTHR30032:SF4">
    <property type="entry name" value="AMIDASE ENHANCER"/>
    <property type="match status" value="1"/>
</dbReference>
<gene>
    <name evidence="4" type="primary">spoIID</name>
    <name evidence="4" type="ORF">ACFODW_11125</name>
</gene>
<evidence type="ECO:0000256" key="1">
    <source>
        <dbReference type="SAM" id="MobiDB-lite"/>
    </source>
</evidence>
<dbReference type="InterPro" id="IPR014225">
    <property type="entry name" value="Spore_II_D_firmicutes"/>
</dbReference>
<accession>A0ABV7A715</accession>
<organism evidence="4 5">
    <name type="scientific">Virgibacillus sediminis</name>
    <dbReference type="NCBI Taxonomy" id="202260"/>
    <lineage>
        <taxon>Bacteria</taxon>
        <taxon>Bacillati</taxon>
        <taxon>Bacillota</taxon>
        <taxon>Bacilli</taxon>
        <taxon>Bacillales</taxon>
        <taxon>Bacillaceae</taxon>
        <taxon>Virgibacillus</taxon>
    </lineage>
</organism>